<feature type="domain" description="COI1 F-box" evidence="1">
    <location>
        <begin position="46"/>
        <end position="82"/>
    </location>
</feature>
<keyword evidence="3" id="KW-1185">Reference proteome</keyword>
<dbReference type="Proteomes" id="UP001605036">
    <property type="component" value="Unassembled WGS sequence"/>
</dbReference>
<dbReference type="PANTHER" id="PTHR13318">
    <property type="entry name" value="PARTNER OF PAIRED, ISOFORM B-RELATED"/>
    <property type="match status" value="1"/>
</dbReference>
<dbReference type="Gene3D" id="3.80.10.10">
    <property type="entry name" value="Ribonuclease Inhibitor"/>
    <property type="match status" value="1"/>
</dbReference>
<sequence>MGTTKEQSLKWVSRTSRRGEVGLALGSSKVSTIRNGRVQATEIGDLPHAVLTTIFTLVSDPRTRNNMALACRDWYYLERQTRCSLKLRGNVCNLMSLPYSFRNVTQLDLSCCSPWGYSVFQSTSTGGEMVGRLLRDAFPNVKDIAIYVRDAVDIQMVAWLWPELESLRLVRWHQRAMEPGSGMEIGTEVECILKCQKLSKLDLSKFYCWTEDIPPALEAGTATASNLVYLDLLKISPEGFKSTEIATITSACQNLEQLFLLCEFDPRLLDSVGDSALASLATNCPRLRVLHLVDSNEWGFLRSDVNDDYAEEEANVTRHGLITMFRSLPHLQELVLNLGQNVRDSGDPLWTNFSLIVQS</sequence>
<protein>
    <recommendedName>
        <fullName evidence="1">COI1 F-box domain-containing protein</fullName>
    </recommendedName>
</protein>
<dbReference type="InterPro" id="IPR032675">
    <property type="entry name" value="LRR_dom_sf"/>
</dbReference>
<dbReference type="InterPro" id="IPR036047">
    <property type="entry name" value="F-box-like_dom_sf"/>
</dbReference>
<evidence type="ECO:0000313" key="2">
    <source>
        <dbReference type="EMBL" id="KAL2651528.1"/>
    </source>
</evidence>
<proteinExistence type="predicted"/>
<organism evidence="2 3">
    <name type="scientific">Riccia fluitans</name>
    <dbReference type="NCBI Taxonomy" id="41844"/>
    <lineage>
        <taxon>Eukaryota</taxon>
        <taxon>Viridiplantae</taxon>
        <taxon>Streptophyta</taxon>
        <taxon>Embryophyta</taxon>
        <taxon>Marchantiophyta</taxon>
        <taxon>Marchantiopsida</taxon>
        <taxon>Marchantiidae</taxon>
        <taxon>Marchantiales</taxon>
        <taxon>Ricciaceae</taxon>
        <taxon>Riccia</taxon>
    </lineage>
</organism>
<accession>A0ABD1ZJH5</accession>
<dbReference type="Pfam" id="PF18511">
    <property type="entry name" value="F-box_5"/>
    <property type="match status" value="1"/>
</dbReference>
<dbReference type="SUPFAM" id="SSF81383">
    <property type="entry name" value="F-box domain"/>
    <property type="match status" value="1"/>
</dbReference>
<dbReference type="FunFam" id="1.20.1280.50:FF:000023">
    <property type="entry name" value="F-box/LRR-repeat protein 4"/>
    <property type="match status" value="1"/>
</dbReference>
<gene>
    <name evidence="2" type="ORF">R1flu_019656</name>
</gene>
<dbReference type="SUPFAM" id="SSF52047">
    <property type="entry name" value="RNI-like"/>
    <property type="match status" value="1"/>
</dbReference>
<dbReference type="InterPro" id="IPR041567">
    <property type="entry name" value="COI1_F-box"/>
</dbReference>
<evidence type="ECO:0000259" key="1">
    <source>
        <dbReference type="Pfam" id="PF18511"/>
    </source>
</evidence>
<dbReference type="CDD" id="cd22159">
    <property type="entry name" value="F-box_AtTIR1-like"/>
    <property type="match status" value="1"/>
</dbReference>
<dbReference type="EMBL" id="JBHFFA010000001">
    <property type="protein sequence ID" value="KAL2651528.1"/>
    <property type="molecule type" value="Genomic_DNA"/>
</dbReference>
<reference evidence="2 3" key="1">
    <citation type="submission" date="2024-09" db="EMBL/GenBank/DDBJ databases">
        <title>Chromosome-scale assembly of Riccia fluitans.</title>
        <authorList>
            <person name="Paukszto L."/>
            <person name="Sawicki J."/>
            <person name="Karawczyk K."/>
            <person name="Piernik-Szablinska J."/>
            <person name="Szczecinska M."/>
            <person name="Mazdziarz M."/>
        </authorList>
    </citation>
    <scope>NUCLEOTIDE SEQUENCE [LARGE SCALE GENOMIC DNA]</scope>
    <source>
        <strain evidence="2">Rf_01</strain>
        <tissue evidence="2">Aerial parts of the thallus</tissue>
    </source>
</reference>
<evidence type="ECO:0000313" key="3">
    <source>
        <dbReference type="Proteomes" id="UP001605036"/>
    </source>
</evidence>
<dbReference type="Gene3D" id="1.20.1280.50">
    <property type="match status" value="1"/>
</dbReference>
<name>A0ABD1ZJH5_9MARC</name>
<dbReference type="PANTHER" id="PTHR13318:SF224">
    <property type="entry name" value="COI1 F-BOX DOMAIN-CONTAINING PROTEIN"/>
    <property type="match status" value="1"/>
</dbReference>
<dbReference type="AlphaFoldDB" id="A0ABD1ZJH5"/>
<comment type="caution">
    <text evidence="2">The sequence shown here is derived from an EMBL/GenBank/DDBJ whole genome shotgun (WGS) entry which is preliminary data.</text>
</comment>